<dbReference type="EMBL" id="CP029487">
    <property type="protein sequence ID" value="QCT72924.1"/>
    <property type="molecule type" value="Genomic_DNA"/>
</dbReference>
<feature type="transmembrane region" description="Helical" evidence="8">
    <location>
        <begin position="6"/>
        <end position="22"/>
    </location>
</feature>
<protein>
    <recommendedName>
        <fullName evidence="11">C4-dicarboxylate ABC transporter</fullName>
    </recommendedName>
</protein>
<evidence type="ECO:0000256" key="6">
    <source>
        <dbReference type="ARBA" id="ARBA00022989"/>
    </source>
</evidence>
<sequence>MIGFIQVLLTFVAIGLLIFMIMKKAYAPMSLLALGFIILFFWSLLTGQSIMGEESVGNWFLDIFEFMKSYFCSQYIGLGMILLPLMGFTRYMNHIHATEMLTSLCSKPLQKIKNPYVIVGCTVILGALLEIAIPSHTGLSVLLIITLFPVLRSCGISKLTAAAAILLGGAMDLGPAAPMPIYGLSEIHSGMTAAEYFIRIQIPVSTLPILLSAVLCAVVNWKWDQKAGYLAERQETAEIPSSEIGVPRFYALFPLIPLVFIIIFSKLVVSSIVISVCAAVFISLFICTTIEIIRSHSVIHSMDATKTFFEGMGDGYTVTIVLIAAASVFAGALQKIGGLTVLAELISKTPLNGMVVFAIIGLLGMFIIIFTGSPNAGMAPFTDSILNLINTYHIMPEIALLPIQLSMGYGRVLSPIGSAVLTVASMVDVDIIALVKRNIIPVGGAYLLNIIIAAILQ</sequence>
<feature type="transmembrane region" description="Helical" evidence="8">
    <location>
        <begin position="196"/>
        <end position="219"/>
    </location>
</feature>
<feature type="transmembrane region" description="Helical" evidence="8">
    <location>
        <begin position="249"/>
        <end position="267"/>
    </location>
</feature>
<accession>A0A4P9CBE1</accession>
<feature type="transmembrane region" description="Helical" evidence="8">
    <location>
        <begin position="273"/>
        <end position="293"/>
    </location>
</feature>
<dbReference type="NCBIfam" id="TIGR00771">
    <property type="entry name" value="DcuC"/>
    <property type="match status" value="1"/>
</dbReference>
<evidence type="ECO:0000256" key="4">
    <source>
        <dbReference type="ARBA" id="ARBA00022475"/>
    </source>
</evidence>
<evidence type="ECO:0000313" key="10">
    <source>
        <dbReference type="Proteomes" id="UP000218387"/>
    </source>
</evidence>
<comment type="subcellular location">
    <subcellularLocation>
        <location evidence="1">Cell membrane</location>
        <topology evidence="1">Multi-pass membrane protein</topology>
    </subcellularLocation>
</comment>
<dbReference type="KEGG" id="emt:CPZ25_016865"/>
<feature type="transmembrane region" description="Helical" evidence="8">
    <location>
        <begin position="162"/>
        <end position="184"/>
    </location>
</feature>
<evidence type="ECO:0008006" key="11">
    <source>
        <dbReference type="Google" id="ProtNLM"/>
    </source>
</evidence>
<feature type="transmembrane region" description="Helical" evidence="8">
    <location>
        <begin position="353"/>
        <end position="373"/>
    </location>
</feature>
<dbReference type="InterPro" id="IPR004669">
    <property type="entry name" value="C4_dicarb_anaerob_car"/>
</dbReference>
<keyword evidence="10" id="KW-1185">Reference proteome</keyword>
<evidence type="ECO:0000256" key="5">
    <source>
        <dbReference type="ARBA" id="ARBA00022692"/>
    </source>
</evidence>
<feature type="transmembrane region" description="Helical" evidence="8">
    <location>
        <begin position="314"/>
        <end position="333"/>
    </location>
</feature>
<dbReference type="RefSeq" id="WP_074617987.1">
    <property type="nucleotide sequence ID" value="NZ_CABJDW020000007.1"/>
</dbReference>
<evidence type="ECO:0000256" key="8">
    <source>
        <dbReference type="SAM" id="Phobius"/>
    </source>
</evidence>
<dbReference type="GO" id="GO:0005886">
    <property type="term" value="C:plasma membrane"/>
    <property type="evidence" value="ECO:0007669"/>
    <property type="project" value="UniProtKB-SubCell"/>
</dbReference>
<keyword evidence="6 8" id="KW-1133">Transmembrane helix</keyword>
<dbReference type="Proteomes" id="UP000218387">
    <property type="component" value="Chromosome"/>
</dbReference>
<dbReference type="PANTHER" id="PTHR42002">
    <property type="entry name" value="ANAEROBIC C4-DICARBOXYLATE TRANSPORTER DCUC-RELATED"/>
    <property type="match status" value="1"/>
</dbReference>
<feature type="transmembrane region" description="Helical" evidence="8">
    <location>
        <begin position="114"/>
        <end position="133"/>
    </location>
</feature>
<evidence type="ECO:0000256" key="1">
    <source>
        <dbReference type="ARBA" id="ARBA00004651"/>
    </source>
</evidence>
<organism evidence="9 10">
    <name type="scientific">Eubacterium maltosivorans</name>
    <dbReference type="NCBI Taxonomy" id="2041044"/>
    <lineage>
        <taxon>Bacteria</taxon>
        <taxon>Bacillati</taxon>
        <taxon>Bacillota</taxon>
        <taxon>Clostridia</taxon>
        <taxon>Eubacteriales</taxon>
        <taxon>Eubacteriaceae</taxon>
        <taxon>Eubacterium</taxon>
    </lineage>
</organism>
<dbReference type="GO" id="GO:0015556">
    <property type="term" value="F:C4-dicarboxylate transmembrane transporter activity"/>
    <property type="evidence" value="ECO:0007669"/>
    <property type="project" value="InterPro"/>
</dbReference>
<feature type="transmembrane region" description="Helical" evidence="8">
    <location>
        <begin position="439"/>
        <end position="456"/>
    </location>
</feature>
<comment type="similarity">
    <text evidence="2">Belongs to the DcuC/DcuD transporter (TC 2.A.61) family.</text>
</comment>
<dbReference type="AlphaFoldDB" id="A0A4P9CBE1"/>
<dbReference type="Pfam" id="PF03606">
    <property type="entry name" value="DcuC"/>
    <property type="match status" value="1"/>
</dbReference>
<feature type="transmembrane region" description="Helical" evidence="8">
    <location>
        <begin position="29"/>
        <end position="51"/>
    </location>
</feature>
<dbReference type="PANTHER" id="PTHR42002:SF2">
    <property type="entry name" value="ANAEROBIC C4-DICARBOXYLATE TRANSPORTER DCUC-RELATED"/>
    <property type="match status" value="1"/>
</dbReference>
<evidence type="ECO:0000256" key="3">
    <source>
        <dbReference type="ARBA" id="ARBA00022448"/>
    </source>
</evidence>
<dbReference type="NCBIfam" id="NF037994">
    <property type="entry name" value="DcuC_1"/>
    <property type="match status" value="1"/>
</dbReference>
<keyword evidence="3" id="KW-0813">Transport</keyword>
<keyword evidence="5 8" id="KW-0812">Transmembrane</keyword>
<feature type="transmembrane region" description="Helical" evidence="8">
    <location>
        <begin position="75"/>
        <end position="93"/>
    </location>
</feature>
<feature type="transmembrane region" description="Helical" evidence="8">
    <location>
        <begin position="409"/>
        <end position="427"/>
    </location>
</feature>
<dbReference type="InterPro" id="IPR018385">
    <property type="entry name" value="C4_dicarb_anaerob_car-like"/>
</dbReference>
<reference evidence="9 10" key="1">
    <citation type="submission" date="2018-05" db="EMBL/GenBank/DDBJ databases">
        <title>Genome comparison of Eubacterium sp.</title>
        <authorList>
            <person name="Feng Y."/>
            <person name="Sanchez-Andrea I."/>
            <person name="Stams A.J.M."/>
            <person name="De Vos W.M."/>
        </authorList>
    </citation>
    <scope>NUCLEOTIDE SEQUENCE [LARGE SCALE GENOMIC DNA]</scope>
    <source>
        <strain evidence="9 10">YI</strain>
    </source>
</reference>
<keyword evidence="4" id="KW-1003">Cell membrane</keyword>
<evidence type="ECO:0000256" key="2">
    <source>
        <dbReference type="ARBA" id="ARBA00005275"/>
    </source>
</evidence>
<keyword evidence="7 8" id="KW-0472">Membrane</keyword>
<proteinExistence type="inferred from homology"/>
<gene>
    <name evidence="9" type="ORF">CPZ25_016865</name>
</gene>
<evidence type="ECO:0000313" key="9">
    <source>
        <dbReference type="EMBL" id="QCT72924.1"/>
    </source>
</evidence>
<name>A0A4P9CBE1_EUBML</name>
<evidence type="ECO:0000256" key="7">
    <source>
        <dbReference type="ARBA" id="ARBA00023136"/>
    </source>
</evidence>